<dbReference type="Proteomes" id="UP000285794">
    <property type="component" value="Unassembled WGS sequence"/>
</dbReference>
<evidence type="ECO:0000313" key="1">
    <source>
        <dbReference type="EMBL" id="RRG23087.1"/>
    </source>
</evidence>
<reference evidence="1 2" key="1">
    <citation type="submission" date="2018-07" db="EMBL/GenBank/DDBJ databases">
        <title>Draft genome sequence of Ancylomarina sp. M1P.</title>
        <authorList>
            <person name="Yadav S."/>
            <person name="Villanueva L."/>
            <person name="Damste J.S.S."/>
        </authorList>
    </citation>
    <scope>NUCLEOTIDE SEQUENCE [LARGE SCALE GENOMIC DNA]</scope>
    <source>
        <strain evidence="1 2">M1P</strain>
    </source>
</reference>
<dbReference type="OrthoDB" id="1121185at2"/>
<dbReference type="AlphaFoldDB" id="A0A425Y4F5"/>
<proteinExistence type="predicted"/>
<keyword evidence="2" id="KW-1185">Reference proteome</keyword>
<gene>
    <name evidence="1" type="ORF">DWB61_06555</name>
</gene>
<evidence type="ECO:0008006" key="3">
    <source>
        <dbReference type="Google" id="ProtNLM"/>
    </source>
</evidence>
<accession>A0A425Y4F5</accession>
<evidence type="ECO:0000313" key="2">
    <source>
        <dbReference type="Proteomes" id="UP000285794"/>
    </source>
</evidence>
<dbReference type="EMBL" id="QQWG01000004">
    <property type="protein sequence ID" value="RRG23087.1"/>
    <property type="molecule type" value="Genomic_DNA"/>
</dbReference>
<protein>
    <recommendedName>
        <fullName evidence="3">STAS/SEC14 domain-containing protein</fullName>
    </recommendedName>
</protein>
<dbReference type="RefSeq" id="WP_125030090.1">
    <property type="nucleotide sequence ID" value="NZ_JAPXVP010000004.1"/>
</dbReference>
<comment type="caution">
    <text evidence="1">The sequence shown here is derived from an EMBL/GenBank/DDBJ whole genome shotgun (WGS) entry which is preliminary data.</text>
</comment>
<organism evidence="1 2">
    <name type="scientific">Ancylomarina euxinus</name>
    <dbReference type="NCBI Taxonomy" id="2283627"/>
    <lineage>
        <taxon>Bacteria</taxon>
        <taxon>Pseudomonadati</taxon>
        <taxon>Bacteroidota</taxon>
        <taxon>Bacteroidia</taxon>
        <taxon>Marinilabiliales</taxon>
        <taxon>Marinifilaceae</taxon>
        <taxon>Ancylomarina</taxon>
    </lineage>
</organism>
<sequence>MSNVKYSFLDFFDQKILLREFSDDASIEDVIASFEEIMGMEMLANNVPGVITDLRNVKFEINTNVFKRVSSFLKNNPELYKYKFAAITISPLQVALVIIGNTVSTKLRTKPFSTLEAAVAWVCEP</sequence>
<name>A0A425Y4F5_9BACT</name>